<proteinExistence type="predicted"/>
<reference evidence="1" key="1">
    <citation type="journal article" date="2023" name="G3 (Bethesda)">
        <title>A reference genome for the long-term kleptoplast-retaining sea slug Elysia crispata morphotype clarki.</title>
        <authorList>
            <person name="Eastman K.E."/>
            <person name="Pendleton A.L."/>
            <person name="Shaikh M.A."/>
            <person name="Suttiyut T."/>
            <person name="Ogas R."/>
            <person name="Tomko P."/>
            <person name="Gavelis G."/>
            <person name="Widhalm J.R."/>
            <person name="Wisecaver J.H."/>
        </authorList>
    </citation>
    <scope>NUCLEOTIDE SEQUENCE</scope>
    <source>
        <strain evidence="1">ECLA1</strain>
    </source>
</reference>
<evidence type="ECO:0000313" key="2">
    <source>
        <dbReference type="Proteomes" id="UP001283361"/>
    </source>
</evidence>
<accession>A0AAE1AKX0</accession>
<evidence type="ECO:0000313" key="1">
    <source>
        <dbReference type="EMBL" id="KAK3789066.1"/>
    </source>
</evidence>
<dbReference type="Proteomes" id="UP001283361">
    <property type="component" value="Unassembled WGS sequence"/>
</dbReference>
<dbReference type="AlphaFoldDB" id="A0AAE1AKX0"/>
<gene>
    <name evidence="1" type="ORF">RRG08_063781</name>
</gene>
<dbReference type="EMBL" id="JAWDGP010001698">
    <property type="protein sequence ID" value="KAK3789066.1"/>
    <property type="molecule type" value="Genomic_DNA"/>
</dbReference>
<sequence>MAANLKLVDRSLNGQRLEVSRYKGMSWFESVSTFGSCTVSVESLGWAVPEWRSEYTTDTNRLPPAAVMFPGNPRHLAFFYIGGQGGATINRSAHILLTSALYFKRILVDSAQLLFAGFKSLLRRRDPRPDFLWKRSEKTSRST</sequence>
<organism evidence="1 2">
    <name type="scientific">Elysia crispata</name>
    <name type="common">lettuce slug</name>
    <dbReference type="NCBI Taxonomy" id="231223"/>
    <lineage>
        <taxon>Eukaryota</taxon>
        <taxon>Metazoa</taxon>
        <taxon>Spiralia</taxon>
        <taxon>Lophotrochozoa</taxon>
        <taxon>Mollusca</taxon>
        <taxon>Gastropoda</taxon>
        <taxon>Heterobranchia</taxon>
        <taxon>Euthyneura</taxon>
        <taxon>Panpulmonata</taxon>
        <taxon>Sacoglossa</taxon>
        <taxon>Placobranchoidea</taxon>
        <taxon>Plakobranchidae</taxon>
        <taxon>Elysia</taxon>
    </lineage>
</organism>
<protein>
    <submittedName>
        <fullName evidence="1">Uncharacterized protein</fullName>
    </submittedName>
</protein>
<keyword evidence="2" id="KW-1185">Reference proteome</keyword>
<name>A0AAE1AKX0_9GAST</name>
<comment type="caution">
    <text evidence="1">The sequence shown here is derived from an EMBL/GenBank/DDBJ whole genome shotgun (WGS) entry which is preliminary data.</text>
</comment>